<dbReference type="InterPro" id="IPR011990">
    <property type="entry name" value="TPR-like_helical_dom_sf"/>
</dbReference>
<protein>
    <recommendedName>
        <fullName evidence="3">Tetratricopeptide repeat protein</fullName>
    </recommendedName>
</protein>
<accession>A0A517ZIH1</accession>
<evidence type="ECO:0008006" key="3">
    <source>
        <dbReference type="Google" id="ProtNLM"/>
    </source>
</evidence>
<dbReference type="SUPFAM" id="SSF48452">
    <property type="entry name" value="TPR-like"/>
    <property type="match status" value="2"/>
</dbReference>
<dbReference type="AlphaFoldDB" id="A0A517ZIH1"/>
<dbReference type="Gene3D" id="1.25.40.10">
    <property type="entry name" value="Tetratricopeptide repeat domain"/>
    <property type="match status" value="3"/>
</dbReference>
<name>A0A517ZIH1_9PLAN</name>
<evidence type="ECO:0000313" key="2">
    <source>
        <dbReference type="Proteomes" id="UP000319383"/>
    </source>
</evidence>
<dbReference type="RefSeq" id="WP_145374336.1">
    <property type="nucleotide sequence ID" value="NZ_CP036276.1"/>
</dbReference>
<proteinExistence type="predicted"/>
<sequence length="495" mass="53808">MANSVLNSHAIQNKWLLAILLGCVLVAGCSEKQNAEVAQTFPKPNQSKPAKTTINLDELRPWETPVRFAVFVSQQIHDAGSKALALTEIALAQQAAGDNEQAVTTLAWAAEANQEVKHAFHRDPQLVEIASATASGGEVNQGLKIADTIEGELFKSAALTRIAAIQVKQGENAAALPILIQAVKLAQMVDEEYYQEFYVWDTAATLLQAGGRDQALAILKQEWQLALKIKDKDLRFSSLRNVASGLSTIGEIEEAVKVSQEIESPWYRSCALRNIASASAQEGQIDSALKFAHEIENADYKASAFINIASVLLENGDKEQSRKVLGLAFDAAKQSDNAFLQHFRLTENAVAFVESGDIEKAIEVVSLSSALSATTLASAVAKSGNYEAADEVAIHIQDAYGKATARKQILLAQAAGHDEELALSALKELIEIDAKIWKVGTRPPSKLWDMAFLLATKPMQDERNGFPKRKMKETFSQVEKALAEKLVKLGNYKSP</sequence>
<dbReference type="Proteomes" id="UP000319383">
    <property type="component" value="Chromosome"/>
</dbReference>
<keyword evidence="2" id="KW-1185">Reference proteome</keyword>
<dbReference type="KEGG" id="sdyn:Mal52_07240"/>
<reference evidence="1 2" key="1">
    <citation type="submission" date="2019-02" db="EMBL/GenBank/DDBJ databases">
        <title>Deep-cultivation of Planctomycetes and their phenomic and genomic characterization uncovers novel biology.</title>
        <authorList>
            <person name="Wiegand S."/>
            <person name="Jogler M."/>
            <person name="Boedeker C."/>
            <person name="Pinto D."/>
            <person name="Vollmers J."/>
            <person name="Rivas-Marin E."/>
            <person name="Kohn T."/>
            <person name="Peeters S.H."/>
            <person name="Heuer A."/>
            <person name="Rast P."/>
            <person name="Oberbeckmann S."/>
            <person name="Bunk B."/>
            <person name="Jeske O."/>
            <person name="Meyerdierks A."/>
            <person name="Storesund J.E."/>
            <person name="Kallscheuer N."/>
            <person name="Luecker S."/>
            <person name="Lage O.M."/>
            <person name="Pohl T."/>
            <person name="Merkel B.J."/>
            <person name="Hornburger P."/>
            <person name="Mueller R.-W."/>
            <person name="Bruemmer F."/>
            <person name="Labrenz M."/>
            <person name="Spormann A.M."/>
            <person name="Op den Camp H."/>
            <person name="Overmann J."/>
            <person name="Amann R."/>
            <person name="Jetten M.S.M."/>
            <person name="Mascher T."/>
            <person name="Medema M.H."/>
            <person name="Devos D.P."/>
            <person name="Kaster A.-K."/>
            <person name="Ovreas L."/>
            <person name="Rohde M."/>
            <person name="Galperin M.Y."/>
            <person name="Jogler C."/>
        </authorList>
    </citation>
    <scope>NUCLEOTIDE SEQUENCE [LARGE SCALE GENOMIC DNA]</scope>
    <source>
        <strain evidence="1 2">Mal52</strain>
    </source>
</reference>
<gene>
    <name evidence="1" type="ORF">Mal52_07240</name>
</gene>
<dbReference type="EMBL" id="CP036276">
    <property type="protein sequence ID" value="QDU42268.1"/>
    <property type="molecule type" value="Genomic_DNA"/>
</dbReference>
<evidence type="ECO:0000313" key="1">
    <source>
        <dbReference type="EMBL" id="QDU42268.1"/>
    </source>
</evidence>
<organism evidence="1 2">
    <name type="scientific">Symmachiella dynata</name>
    <dbReference type="NCBI Taxonomy" id="2527995"/>
    <lineage>
        <taxon>Bacteria</taxon>
        <taxon>Pseudomonadati</taxon>
        <taxon>Planctomycetota</taxon>
        <taxon>Planctomycetia</taxon>
        <taxon>Planctomycetales</taxon>
        <taxon>Planctomycetaceae</taxon>
        <taxon>Symmachiella</taxon>
    </lineage>
</organism>